<dbReference type="InterPro" id="IPR032816">
    <property type="entry name" value="VTT_dom"/>
</dbReference>
<name>A0ABP6NSP1_9ACTN</name>
<reference evidence="10" key="1">
    <citation type="journal article" date="2019" name="Int. J. Syst. Evol. Microbiol.">
        <title>The Global Catalogue of Microorganisms (GCM) 10K type strain sequencing project: providing services to taxonomists for standard genome sequencing and annotation.</title>
        <authorList>
            <consortium name="The Broad Institute Genomics Platform"/>
            <consortium name="The Broad Institute Genome Sequencing Center for Infectious Disease"/>
            <person name="Wu L."/>
            <person name="Ma J."/>
        </authorList>
    </citation>
    <scope>NUCLEOTIDE SEQUENCE [LARGE SCALE GENOMIC DNA]</scope>
    <source>
        <strain evidence="10">JCM 9373</strain>
    </source>
</reference>
<dbReference type="RefSeq" id="WP_344864501.1">
    <property type="nucleotide sequence ID" value="NZ_BAAAUT010000055.1"/>
</dbReference>
<sequence length="203" mass="22162">MTYEEQATLAVTFTMRPLAAAIPDPTSASVFGLPLWLWVVVGGIALFGAFQAYYWIGHALGARLYASRIGRRISPEGVRAAENAVRRWGALAVYGCFWVPVLRHTLPWVAGVLRVSYPWYVVASALGCLTWVPVTSFGLYSVIWGWVRLAAESPLAAGAAALAVLAAAALLLRWRRRRRAARRAEEERITQDSGGPCHDGSHA</sequence>
<keyword evidence="10" id="KW-1185">Reference proteome</keyword>
<accession>A0ABP6NSP1</accession>
<evidence type="ECO:0000256" key="3">
    <source>
        <dbReference type="ARBA" id="ARBA00022475"/>
    </source>
</evidence>
<evidence type="ECO:0000256" key="4">
    <source>
        <dbReference type="ARBA" id="ARBA00022692"/>
    </source>
</evidence>
<keyword evidence="4 7" id="KW-0812">Transmembrane</keyword>
<feature type="transmembrane region" description="Helical" evidence="7">
    <location>
        <begin position="155"/>
        <end position="174"/>
    </location>
</feature>
<gene>
    <name evidence="9" type="ORF">GCM10010466_55240</name>
</gene>
<dbReference type="EMBL" id="BAAAUT010000055">
    <property type="protein sequence ID" value="GAA3157329.1"/>
    <property type="molecule type" value="Genomic_DNA"/>
</dbReference>
<dbReference type="PANTHER" id="PTHR42709:SF6">
    <property type="entry name" value="UNDECAPRENYL PHOSPHATE TRANSPORTER A"/>
    <property type="match status" value="1"/>
</dbReference>
<evidence type="ECO:0000256" key="1">
    <source>
        <dbReference type="ARBA" id="ARBA00004651"/>
    </source>
</evidence>
<keyword evidence="5 7" id="KW-1133">Transmembrane helix</keyword>
<evidence type="ECO:0000313" key="9">
    <source>
        <dbReference type="EMBL" id="GAA3157329.1"/>
    </source>
</evidence>
<keyword evidence="6 7" id="KW-0472">Membrane</keyword>
<keyword evidence="3" id="KW-1003">Cell membrane</keyword>
<dbReference type="Proteomes" id="UP001500320">
    <property type="component" value="Unassembled WGS sequence"/>
</dbReference>
<feature type="transmembrane region" description="Helical" evidence="7">
    <location>
        <begin position="35"/>
        <end position="56"/>
    </location>
</feature>
<protein>
    <recommendedName>
        <fullName evidence="8">VTT domain-containing protein</fullName>
    </recommendedName>
</protein>
<dbReference type="Pfam" id="PF09335">
    <property type="entry name" value="VTT_dom"/>
    <property type="match status" value="1"/>
</dbReference>
<feature type="domain" description="VTT" evidence="8">
    <location>
        <begin position="34"/>
        <end position="139"/>
    </location>
</feature>
<feature type="transmembrane region" description="Helical" evidence="7">
    <location>
        <begin position="119"/>
        <end position="143"/>
    </location>
</feature>
<evidence type="ECO:0000256" key="6">
    <source>
        <dbReference type="ARBA" id="ARBA00023136"/>
    </source>
</evidence>
<dbReference type="PANTHER" id="PTHR42709">
    <property type="entry name" value="ALKALINE PHOSPHATASE LIKE PROTEIN"/>
    <property type="match status" value="1"/>
</dbReference>
<evidence type="ECO:0000256" key="7">
    <source>
        <dbReference type="SAM" id="Phobius"/>
    </source>
</evidence>
<comment type="caution">
    <text evidence="9">The sequence shown here is derived from an EMBL/GenBank/DDBJ whole genome shotgun (WGS) entry which is preliminary data.</text>
</comment>
<evidence type="ECO:0000259" key="8">
    <source>
        <dbReference type="Pfam" id="PF09335"/>
    </source>
</evidence>
<organism evidence="9 10">
    <name type="scientific">Planomonospora alba</name>
    <dbReference type="NCBI Taxonomy" id="161354"/>
    <lineage>
        <taxon>Bacteria</taxon>
        <taxon>Bacillati</taxon>
        <taxon>Actinomycetota</taxon>
        <taxon>Actinomycetes</taxon>
        <taxon>Streptosporangiales</taxon>
        <taxon>Streptosporangiaceae</taxon>
        <taxon>Planomonospora</taxon>
    </lineage>
</organism>
<dbReference type="InterPro" id="IPR051311">
    <property type="entry name" value="DedA_domain"/>
</dbReference>
<evidence type="ECO:0000313" key="10">
    <source>
        <dbReference type="Proteomes" id="UP001500320"/>
    </source>
</evidence>
<evidence type="ECO:0000256" key="5">
    <source>
        <dbReference type="ARBA" id="ARBA00022989"/>
    </source>
</evidence>
<comment type="similarity">
    <text evidence="2">Belongs to the DedA family.</text>
</comment>
<comment type="subcellular location">
    <subcellularLocation>
        <location evidence="1">Cell membrane</location>
        <topology evidence="1">Multi-pass membrane protein</topology>
    </subcellularLocation>
</comment>
<evidence type="ECO:0000256" key="2">
    <source>
        <dbReference type="ARBA" id="ARBA00010792"/>
    </source>
</evidence>
<proteinExistence type="inferred from homology"/>